<dbReference type="PATRIC" id="fig|1618436.3.peg.458"/>
<organism evidence="10 11">
    <name type="scientific">Candidatus Gottesmanbacteria bacterium GW2011_GWA1_43_11</name>
    <dbReference type="NCBI Taxonomy" id="1618436"/>
    <lineage>
        <taxon>Bacteria</taxon>
        <taxon>Candidatus Gottesmaniibacteriota</taxon>
    </lineage>
</organism>
<keyword evidence="4" id="KW-0997">Cell inner membrane</keyword>
<comment type="similarity">
    <text evidence="2">Belongs to the GSP F family.</text>
</comment>
<comment type="caution">
    <text evidence="10">The sequence shown here is derived from an EMBL/GenBank/DDBJ whole genome shotgun (WGS) entry which is preliminary data.</text>
</comment>
<dbReference type="PRINTS" id="PR00812">
    <property type="entry name" value="BCTERIALGSPF"/>
</dbReference>
<evidence type="ECO:0000313" key="11">
    <source>
        <dbReference type="Proteomes" id="UP000034543"/>
    </source>
</evidence>
<evidence type="ECO:0000259" key="9">
    <source>
        <dbReference type="Pfam" id="PF00482"/>
    </source>
</evidence>
<keyword evidence="6 8" id="KW-1133">Transmembrane helix</keyword>
<dbReference type="EMBL" id="LCFB01000008">
    <property type="protein sequence ID" value="KKS85310.1"/>
    <property type="molecule type" value="Genomic_DNA"/>
</dbReference>
<dbReference type="STRING" id="1618436.UV59_C0008G0003"/>
<evidence type="ECO:0000256" key="8">
    <source>
        <dbReference type="SAM" id="Phobius"/>
    </source>
</evidence>
<accession>A0A0G1CHN7</accession>
<protein>
    <recommendedName>
        <fullName evidence="9">Type II secretion system protein GspF domain-containing protein</fullName>
    </recommendedName>
</protein>
<evidence type="ECO:0000256" key="6">
    <source>
        <dbReference type="ARBA" id="ARBA00022989"/>
    </source>
</evidence>
<sequence length="401" mass="44837">MPLYSYNARDNLGKSVSGRVEANNEREAANLIRERSLFLVRLSEIKQGQIVFSLSRFRRVRFTDIVNITRQLSTMIIAGLQVPEAINLLKRQSVNPAVIELLNGIYRDLQGGGNLANALKKYPRQFSTTYIALVHAGESSGKLDKVLARLAENLEKDLEFRSKIRSALVYPAIIVSTMVVVFAILMIVVVPKLTELYVDFGQDLPLATRILQGMSDFSVRFWWLVLILFLGGGYAFAKWKKGPVGKRVWDGLLLRLPLFGRLLQEMILVEFTRTLGLLVGAGVHILDALNILIEAVDNIYFKDALKDITKKVEKGLPLGQLFAQYQIFPAILVQMVKVGEETGKMDESLIKLSTYFESETDHVVKGLTTAIEPIIMVILGVGVGFIVFAIITPIYQLTSSF</sequence>
<proteinExistence type="inferred from homology"/>
<dbReference type="InterPro" id="IPR003004">
    <property type="entry name" value="GspF/PilC"/>
</dbReference>
<dbReference type="Pfam" id="PF00482">
    <property type="entry name" value="T2SSF"/>
    <property type="match status" value="2"/>
</dbReference>
<dbReference type="InterPro" id="IPR042094">
    <property type="entry name" value="T2SS_GspF_sf"/>
</dbReference>
<gene>
    <name evidence="10" type="ORF">UV59_C0008G0003</name>
</gene>
<feature type="domain" description="Type II secretion system protein GspF" evidence="9">
    <location>
        <begin position="69"/>
        <end position="191"/>
    </location>
</feature>
<dbReference type="PANTHER" id="PTHR30012">
    <property type="entry name" value="GENERAL SECRETION PATHWAY PROTEIN"/>
    <property type="match status" value="1"/>
</dbReference>
<dbReference type="InterPro" id="IPR018076">
    <property type="entry name" value="T2SS_GspF_dom"/>
</dbReference>
<keyword evidence="7 8" id="KW-0472">Membrane</keyword>
<feature type="transmembrane region" description="Helical" evidence="8">
    <location>
        <begin position="221"/>
        <end position="237"/>
    </location>
</feature>
<evidence type="ECO:0000256" key="3">
    <source>
        <dbReference type="ARBA" id="ARBA00022475"/>
    </source>
</evidence>
<name>A0A0G1CHN7_9BACT</name>
<dbReference type="FunFam" id="1.20.81.30:FF:000001">
    <property type="entry name" value="Type II secretion system protein F"/>
    <property type="match status" value="2"/>
</dbReference>
<reference evidence="10 11" key="1">
    <citation type="journal article" date="2015" name="Nature">
        <title>rRNA introns, odd ribosomes, and small enigmatic genomes across a large radiation of phyla.</title>
        <authorList>
            <person name="Brown C.T."/>
            <person name="Hug L.A."/>
            <person name="Thomas B.C."/>
            <person name="Sharon I."/>
            <person name="Castelle C.J."/>
            <person name="Singh A."/>
            <person name="Wilkins M.J."/>
            <person name="Williams K.H."/>
            <person name="Banfield J.F."/>
        </authorList>
    </citation>
    <scope>NUCLEOTIDE SEQUENCE [LARGE SCALE GENOMIC DNA]</scope>
</reference>
<evidence type="ECO:0000256" key="2">
    <source>
        <dbReference type="ARBA" id="ARBA00005745"/>
    </source>
</evidence>
<feature type="transmembrane region" description="Helical" evidence="8">
    <location>
        <begin position="374"/>
        <end position="395"/>
    </location>
</feature>
<keyword evidence="5 8" id="KW-0812">Transmembrane</keyword>
<feature type="domain" description="Type II secretion system protein GspF" evidence="9">
    <location>
        <begin position="271"/>
        <end position="393"/>
    </location>
</feature>
<dbReference type="GO" id="GO:0005886">
    <property type="term" value="C:plasma membrane"/>
    <property type="evidence" value="ECO:0007669"/>
    <property type="project" value="UniProtKB-SubCell"/>
</dbReference>
<dbReference type="Gene3D" id="1.20.81.30">
    <property type="entry name" value="Type II secretion system (T2SS), domain F"/>
    <property type="match status" value="2"/>
</dbReference>
<dbReference type="AlphaFoldDB" id="A0A0G1CHN7"/>
<evidence type="ECO:0000256" key="5">
    <source>
        <dbReference type="ARBA" id="ARBA00022692"/>
    </source>
</evidence>
<dbReference type="PANTHER" id="PTHR30012:SF0">
    <property type="entry name" value="TYPE II SECRETION SYSTEM PROTEIN F-RELATED"/>
    <property type="match status" value="1"/>
</dbReference>
<comment type="subcellular location">
    <subcellularLocation>
        <location evidence="1">Cell inner membrane</location>
        <topology evidence="1">Multi-pass membrane protein</topology>
    </subcellularLocation>
</comment>
<dbReference type="GO" id="GO:0015628">
    <property type="term" value="P:protein secretion by the type II secretion system"/>
    <property type="evidence" value="ECO:0007669"/>
    <property type="project" value="TreeGrafter"/>
</dbReference>
<evidence type="ECO:0000313" key="10">
    <source>
        <dbReference type="EMBL" id="KKS85310.1"/>
    </source>
</evidence>
<evidence type="ECO:0000256" key="1">
    <source>
        <dbReference type="ARBA" id="ARBA00004429"/>
    </source>
</evidence>
<evidence type="ECO:0000256" key="4">
    <source>
        <dbReference type="ARBA" id="ARBA00022519"/>
    </source>
</evidence>
<keyword evidence="3" id="KW-1003">Cell membrane</keyword>
<feature type="transmembrane region" description="Helical" evidence="8">
    <location>
        <begin position="168"/>
        <end position="190"/>
    </location>
</feature>
<dbReference type="Proteomes" id="UP000034543">
    <property type="component" value="Unassembled WGS sequence"/>
</dbReference>
<evidence type="ECO:0000256" key="7">
    <source>
        <dbReference type="ARBA" id="ARBA00023136"/>
    </source>
</evidence>